<feature type="transmembrane region" description="Helical" evidence="2">
    <location>
        <begin position="112"/>
        <end position="133"/>
    </location>
</feature>
<dbReference type="EMBL" id="CP108085">
    <property type="protein sequence ID" value="WUP72727.1"/>
    <property type="molecule type" value="Genomic_DNA"/>
</dbReference>
<evidence type="ECO:0000256" key="1">
    <source>
        <dbReference type="SAM" id="MobiDB-lite"/>
    </source>
</evidence>
<accession>A0ABZ1SJT5</accession>
<dbReference type="InterPro" id="IPR043725">
    <property type="entry name" value="DUF5667"/>
</dbReference>
<keyword evidence="2" id="KW-1133">Transmembrane helix</keyword>
<keyword evidence="2" id="KW-0472">Membrane</keyword>
<evidence type="ECO:0000256" key="2">
    <source>
        <dbReference type="SAM" id="Phobius"/>
    </source>
</evidence>
<dbReference type="RefSeq" id="WP_222709470.1">
    <property type="nucleotide sequence ID" value="NZ_CP108085.1"/>
</dbReference>
<organism evidence="4 5">
    <name type="scientific">Microbispora hainanensis</name>
    <dbReference type="NCBI Taxonomy" id="568844"/>
    <lineage>
        <taxon>Bacteria</taxon>
        <taxon>Bacillati</taxon>
        <taxon>Actinomycetota</taxon>
        <taxon>Actinomycetes</taxon>
        <taxon>Streptosporangiales</taxon>
        <taxon>Streptosporangiaceae</taxon>
        <taxon>Microbispora</taxon>
    </lineage>
</organism>
<feature type="region of interest" description="Disordered" evidence="1">
    <location>
        <begin position="78"/>
        <end position="102"/>
    </location>
</feature>
<feature type="domain" description="DUF5667" evidence="3">
    <location>
        <begin position="132"/>
        <end position="205"/>
    </location>
</feature>
<keyword evidence="5" id="KW-1185">Reference proteome</keyword>
<protein>
    <submittedName>
        <fullName evidence="4">DUF5667 domain-containing protein</fullName>
    </submittedName>
</protein>
<evidence type="ECO:0000313" key="5">
    <source>
        <dbReference type="Proteomes" id="UP001432011"/>
    </source>
</evidence>
<feature type="compositionally biased region" description="Basic residues" evidence="1">
    <location>
        <begin position="11"/>
        <end position="30"/>
    </location>
</feature>
<evidence type="ECO:0000259" key="3">
    <source>
        <dbReference type="Pfam" id="PF18915"/>
    </source>
</evidence>
<dbReference type="Pfam" id="PF18915">
    <property type="entry name" value="DUF5667"/>
    <property type="match status" value="1"/>
</dbReference>
<evidence type="ECO:0000313" key="4">
    <source>
        <dbReference type="EMBL" id="WUP72727.1"/>
    </source>
</evidence>
<name>A0ABZ1SJT5_9ACTN</name>
<sequence>MAGTVMGWWRPSRRAGGRSSARSRRRAGHRFLSRLRPSRRTRGVVARVAGLRSLLSGGPRPEFREKLRADLMRAHAAERAAGRHAAGKHAAPPAASPGPRPRRSLLVRLRPVLVFCVLLAAMFGTGVRTYHAVPGEALYPLKRMAESTVLRLAYDEEELTQRQMVAARHRAAETASLVDAASPERRRLIGQTLDDMETTTRAALSRVVREGHADGAARKFAREQRNLVEPLLPKLDGENRDKANQYLIYIESFTGSGR</sequence>
<reference evidence="4" key="1">
    <citation type="submission" date="2022-10" db="EMBL/GenBank/DDBJ databases">
        <title>The complete genomes of actinobacterial strains from the NBC collection.</title>
        <authorList>
            <person name="Joergensen T.S."/>
            <person name="Alvarez Arevalo M."/>
            <person name="Sterndorff E.B."/>
            <person name="Faurdal D."/>
            <person name="Vuksanovic O."/>
            <person name="Mourched A.-S."/>
            <person name="Charusanti P."/>
            <person name="Shaw S."/>
            <person name="Blin K."/>
            <person name="Weber T."/>
        </authorList>
    </citation>
    <scope>NUCLEOTIDE SEQUENCE</scope>
    <source>
        <strain evidence="4">NBC_00254</strain>
    </source>
</reference>
<keyword evidence="2" id="KW-0812">Transmembrane</keyword>
<dbReference type="Proteomes" id="UP001432011">
    <property type="component" value="Chromosome"/>
</dbReference>
<feature type="region of interest" description="Disordered" evidence="1">
    <location>
        <begin position="1"/>
        <end position="30"/>
    </location>
</feature>
<proteinExistence type="predicted"/>
<gene>
    <name evidence="4" type="ORF">OG913_25295</name>
</gene>